<dbReference type="EMBL" id="LAZR01000783">
    <property type="protein sequence ID" value="KKN57914.1"/>
    <property type="molecule type" value="Genomic_DNA"/>
</dbReference>
<comment type="caution">
    <text evidence="1">The sequence shown here is derived from an EMBL/GenBank/DDBJ whole genome shotgun (WGS) entry which is preliminary data.</text>
</comment>
<organism evidence="1">
    <name type="scientific">marine sediment metagenome</name>
    <dbReference type="NCBI Taxonomy" id="412755"/>
    <lineage>
        <taxon>unclassified sequences</taxon>
        <taxon>metagenomes</taxon>
        <taxon>ecological metagenomes</taxon>
    </lineage>
</organism>
<gene>
    <name evidence="1" type="ORF">LCGC14_0557450</name>
</gene>
<dbReference type="AlphaFoldDB" id="A0A0F9RT58"/>
<sequence>MRAKTKLVNGIRVDLSREEAAQIEAEWAAEAAKPGPPTPRNMEQEIDALKARITKLEVKQKR</sequence>
<evidence type="ECO:0000313" key="1">
    <source>
        <dbReference type="EMBL" id="KKN57914.1"/>
    </source>
</evidence>
<accession>A0A0F9RT58</accession>
<reference evidence="1" key="1">
    <citation type="journal article" date="2015" name="Nature">
        <title>Complex archaea that bridge the gap between prokaryotes and eukaryotes.</title>
        <authorList>
            <person name="Spang A."/>
            <person name="Saw J.H."/>
            <person name="Jorgensen S.L."/>
            <person name="Zaremba-Niedzwiedzka K."/>
            <person name="Martijn J."/>
            <person name="Lind A.E."/>
            <person name="van Eijk R."/>
            <person name="Schleper C."/>
            <person name="Guy L."/>
            <person name="Ettema T.J."/>
        </authorList>
    </citation>
    <scope>NUCLEOTIDE SEQUENCE</scope>
</reference>
<protein>
    <submittedName>
        <fullName evidence="1">Uncharacterized protein</fullName>
    </submittedName>
</protein>
<proteinExistence type="predicted"/>
<name>A0A0F9RT58_9ZZZZ</name>